<feature type="region of interest" description="Disordered" evidence="9">
    <location>
        <begin position="107"/>
        <end position="130"/>
    </location>
</feature>
<keyword evidence="5" id="KW-0963">Cytoplasm</keyword>
<dbReference type="Proteomes" id="UP000799436">
    <property type="component" value="Unassembled WGS sequence"/>
</dbReference>
<evidence type="ECO:0000256" key="9">
    <source>
        <dbReference type="SAM" id="MobiDB-lite"/>
    </source>
</evidence>
<comment type="subcellular location">
    <subcellularLocation>
        <location evidence="2">Cytoplasm</location>
    </subcellularLocation>
    <subcellularLocation>
        <location evidence="3">Mitochondrion intermembrane space</location>
    </subcellularLocation>
    <subcellularLocation>
        <location evidence="1">Nucleus</location>
    </subcellularLocation>
</comment>
<sequence length="130" mass="14353">MGWFSSSSPTTSQPAAAIANPEASKDGGYIAPDRTARAQCWEGRDNFFKCLDRHNIIDSVQEDDKARKGCMPELMEFEKYCASSWVTYFKKRRVMEHQRDLTLRKLSEEGATPMEGSGVGGAGAAALKGR</sequence>
<dbReference type="OrthoDB" id="5545577at2759"/>
<evidence type="ECO:0000256" key="2">
    <source>
        <dbReference type="ARBA" id="ARBA00004496"/>
    </source>
</evidence>
<evidence type="ECO:0000256" key="5">
    <source>
        <dbReference type="ARBA" id="ARBA00022490"/>
    </source>
</evidence>
<dbReference type="GO" id="GO:0005634">
    <property type="term" value="C:nucleus"/>
    <property type="evidence" value="ECO:0007669"/>
    <property type="project" value="UniProtKB-SubCell"/>
</dbReference>
<comment type="similarity">
    <text evidence="4">Belongs to the cytochrome c oxidase subunit 6B family.</text>
</comment>
<dbReference type="InterPro" id="IPR048280">
    <property type="entry name" value="COX6B-like"/>
</dbReference>
<keyword evidence="6" id="KW-0496">Mitochondrion</keyword>
<protein>
    <recommendedName>
        <fullName evidence="12">Cytochrome c oxidase, subunit VIb</fullName>
    </recommendedName>
</protein>
<dbReference type="FunFam" id="1.10.10.140:FF:000003">
    <property type="entry name" value="Cytochrome c oxidase assembly factor 6"/>
    <property type="match status" value="1"/>
</dbReference>
<gene>
    <name evidence="10" type="ORF">EJ03DRAFT_274048</name>
</gene>
<evidence type="ECO:0000256" key="6">
    <source>
        <dbReference type="ARBA" id="ARBA00023128"/>
    </source>
</evidence>
<evidence type="ECO:0000256" key="7">
    <source>
        <dbReference type="ARBA" id="ARBA00023157"/>
    </source>
</evidence>
<keyword evidence="7" id="KW-1015">Disulfide bond</keyword>
<evidence type="ECO:0000256" key="4">
    <source>
        <dbReference type="ARBA" id="ARBA00006425"/>
    </source>
</evidence>
<evidence type="ECO:0000313" key="11">
    <source>
        <dbReference type="Proteomes" id="UP000799436"/>
    </source>
</evidence>
<evidence type="ECO:0000256" key="3">
    <source>
        <dbReference type="ARBA" id="ARBA00004569"/>
    </source>
</evidence>
<evidence type="ECO:0008006" key="12">
    <source>
        <dbReference type="Google" id="ProtNLM"/>
    </source>
</evidence>
<dbReference type="Pfam" id="PF02297">
    <property type="entry name" value="COX6B"/>
    <property type="match status" value="1"/>
</dbReference>
<accession>A0A6G1L6G1</accession>
<dbReference type="EMBL" id="ML995843">
    <property type="protein sequence ID" value="KAF2768523.1"/>
    <property type="molecule type" value="Genomic_DNA"/>
</dbReference>
<dbReference type="AlphaFoldDB" id="A0A6G1L6G1"/>
<dbReference type="InterPro" id="IPR048281">
    <property type="entry name" value="COA6_fun"/>
</dbReference>
<dbReference type="PANTHER" id="PTHR47677:SF1">
    <property type="entry name" value="CYTOCHROME C OXIDASE ASSEMBLY FACTOR 6"/>
    <property type="match status" value="1"/>
</dbReference>
<feature type="compositionally biased region" description="Low complexity" evidence="9">
    <location>
        <begin position="1"/>
        <end position="19"/>
    </location>
</feature>
<evidence type="ECO:0000256" key="8">
    <source>
        <dbReference type="ARBA" id="ARBA00023242"/>
    </source>
</evidence>
<dbReference type="InterPro" id="IPR036549">
    <property type="entry name" value="CX6/COA6-like_sf"/>
</dbReference>
<name>A0A6G1L6G1_9PEZI</name>
<keyword evidence="8" id="KW-0539">Nucleus</keyword>
<keyword evidence="11" id="KW-1185">Reference proteome</keyword>
<feature type="region of interest" description="Disordered" evidence="9">
    <location>
        <begin position="1"/>
        <end position="29"/>
    </location>
</feature>
<organism evidence="10 11">
    <name type="scientific">Teratosphaeria nubilosa</name>
    <dbReference type="NCBI Taxonomy" id="161662"/>
    <lineage>
        <taxon>Eukaryota</taxon>
        <taxon>Fungi</taxon>
        <taxon>Dikarya</taxon>
        <taxon>Ascomycota</taxon>
        <taxon>Pezizomycotina</taxon>
        <taxon>Dothideomycetes</taxon>
        <taxon>Dothideomycetidae</taxon>
        <taxon>Mycosphaerellales</taxon>
        <taxon>Teratosphaeriaceae</taxon>
        <taxon>Teratosphaeria</taxon>
    </lineage>
</organism>
<dbReference type="SUPFAM" id="SSF47694">
    <property type="entry name" value="Cytochrome c oxidase subunit h"/>
    <property type="match status" value="1"/>
</dbReference>
<dbReference type="GO" id="GO:0033617">
    <property type="term" value="P:mitochondrial respiratory chain complex IV assembly"/>
    <property type="evidence" value="ECO:0007669"/>
    <property type="project" value="TreeGrafter"/>
</dbReference>
<reference evidence="10" key="1">
    <citation type="journal article" date="2020" name="Stud. Mycol.">
        <title>101 Dothideomycetes genomes: a test case for predicting lifestyles and emergence of pathogens.</title>
        <authorList>
            <person name="Haridas S."/>
            <person name="Albert R."/>
            <person name="Binder M."/>
            <person name="Bloem J."/>
            <person name="Labutti K."/>
            <person name="Salamov A."/>
            <person name="Andreopoulos B."/>
            <person name="Baker S."/>
            <person name="Barry K."/>
            <person name="Bills G."/>
            <person name="Bluhm B."/>
            <person name="Cannon C."/>
            <person name="Castanera R."/>
            <person name="Culley D."/>
            <person name="Daum C."/>
            <person name="Ezra D."/>
            <person name="Gonzalez J."/>
            <person name="Henrissat B."/>
            <person name="Kuo A."/>
            <person name="Liang C."/>
            <person name="Lipzen A."/>
            <person name="Lutzoni F."/>
            <person name="Magnuson J."/>
            <person name="Mondo S."/>
            <person name="Nolan M."/>
            <person name="Ohm R."/>
            <person name="Pangilinan J."/>
            <person name="Park H.-J."/>
            <person name="Ramirez L."/>
            <person name="Alfaro M."/>
            <person name="Sun H."/>
            <person name="Tritt A."/>
            <person name="Yoshinaga Y."/>
            <person name="Zwiers L.-H."/>
            <person name="Turgeon B."/>
            <person name="Goodwin S."/>
            <person name="Spatafora J."/>
            <person name="Crous P."/>
            <person name="Grigoriev I."/>
        </authorList>
    </citation>
    <scope>NUCLEOTIDE SEQUENCE</scope>
    <source>
        <strain evidence="10">CBS 116005</strain>
    </source>
</reference>
<dbReference type="GO" id="GO:0005758">
    <property type="term" value="C:mitochondrial intermembrane space"/>
    <property type="evidence" value="ECO:0007669"/>
    <property type="project" value="UniProtKB-SubCell"/>
</dbReference>
<proteinExistence type="inferred from homology"/>
<evidence type="ECO:0000313" key="10">
    <source>
        <dbReference type="EMBL" id="KAF2768523.1"/>
    </source>
</evidence>
<dbReference type="Gene3D" id="1.10.10.140">
    <property type="entry name" value="Cytochrome c oxidase, subunit VIb"/>
    <property type="match status" value="1"/>
</dbReference>
<dbReference type="PANTHER" id="PTHR47677">
    <property type="entry name" value="CYTOCHROME C OXIDASE ASSEMBLY FACTOR 6"/>
    <property type="match status" value="1"/>
</dbReference>
<evidence type="ECO:0000256" key="1">
    <source>
        <dbReference type="ARBA" id="ARBA00004123"/>
    </source>
</evidence>